<dbReference type="UniPathway" id="UPA00792"/>
<dbReference type="GO" id="GO:0046316">
    <property type="term" value="F:gluconokinase activity"/>
    <property type="evidence" value="ECO:0007669"/>
    <property type="project" value="UniProtKB-EC"/>
</dbReference>
<dbReference type="EMBL" id="CP003004">
    <property type="protein sequence ID" value="AEO58348.1"/>
    <property type="molecule type" value="Genomic_DNA"/>
</dbReference>
<evidence type="ECO:0000256" key="2">
    <source>
        <dbReference type="ARBA" id="ARBA00008420"/>
    </source>
</evidence>
<dbReference type="InParanoid" id="G2QDN7"/>
<evidence type="ECO:0000256" key="3">
    <source>
        <dbReference type="ARBA" id="ARBA00012054"/>
    </source>
</evidence>
<keyword evidence="5" id="KW-0547">Nucleotide-binding</keyword>
<reference evidence="11 12" key="1">
    <citation type="journal article" date="2011" name="Nat. Biotechnol.">
        <title>Comparative genomic analysis of the thermophilic biomass-degrading fungi Myceliophthora thermophila and Thielavia terrestris.</title>
        <authorList>
            <person name="Berka R.M."/>
            <person name="Grigoriev I.V."/>
            <person name="Otillar R."/>
            <person name="Salamov A."/>
            <person name="Grimwood J."/>
            <person name="Reid I."/>
            <person name="Ishmael N."/>
            <person name="John T."/>
            <person name="Darmond C."/>
            <person name="Moisan M.-C."/>
            <person name="Henrissat B."/>
            <person name="Coutinho P.M."/>
            <person name="Lombard V."/>
            <person name="Natvig D.O."/>
            <person name="Lindquist E."/>
            <person name="Schmutz J."/>
            <person name="Lucas S."/>
            <person name="Harris P."/>
            <person name="Powlowski J."/>
            <person name="Bellemare A."/>
            <person name="Taylor D."/>
            <person name="Butler G."/>
            <person name="de Vries R.P."/>
            <person name="Allijn I.E."/>
            <person name="van den Brink J."/>
            <person name="Ushinsky S."/>
            <person name="Storms R."/>
            <person name="Powell A.J."/>
            <person name="Paulsen I.T."/>
            <person name="Elbourne L.D.H."/>
            <person name="Baker S.E."/>
            <person name="Magnuson J."/>
            <person name="LaBoissiere S."/>
            <person name="Clutterbuck A.J."/>
            <person name="Martinez D."/>
            <person name="Wogulis M."/>
            <person name="de Leon A.L."/>
            <person name="Rey M.W."/>
            <person name="Tsang A."/>
        </authorList>
    </citation>
    <scope>NUCLEOTIDE SEQUENCE [LARGE SCALE GENOMIC DNA]</scope>
    <source>
        <strain evidence="12">ATCC 42464 / BCRC 31852 / DSM 1799</strain>
    </source>
</reference>
<evidence type="ECO:0000256" key="6">
    <source>
        <dbReference type="ARBA" id="ARBA00022777"/>
    </source>
</evidence>
<proteinExistence type="inferred from homology"/>
<dbReference type="eggNOG" id="KOG3354">
    <property type="taxonomic scope" value="Eukaryota"/>
</dbReference>
<evidence type="ECO:0000256" key="8">
    <source>
        <dbReference type="ARBA" id="ARBA00029835"/>
    </source>
</evidence>
<dbReference type="InterPro" id="IPR001849">
    <property type="entry name" value="PH_domain"/>
</dbReference>
<accession>G2QDN7</accession>
<dbReference type="PANTHER" id="PTHR43442">
    <property type="entry name" value="GLUCONOKINASE-RELATED"/>
    <property type="match status" value="1"/>
</dbReference>
<protein>
    <recommendedName>
        <fullName evidence="3">gluconokinase</fullName>
        <ecNumber evidence="3">2.7.1.12</ecNumber>
    </recommendedName>
    <alternativeName>
        <fullName evidence="8">Gluconate kinase</fullName>
    </alternativeName>
</protein>
<comment type="pathway">
    <text evidence="1">Carbohydrate acid metabolism; D-gluconate degradation.</text>
</comment>
<dbReference type="GO" id="GO:0005975">
    <property type="term" value="P:carbohydrate metabolic process"/>
    <property type="evidence" value="ECO:0007669"/>
    <property type="project" value="InterPro"/>
</dbReference>
<comment type="catalytic activity">
    <reaction evidence="9">
        <text>D-gluconate + ATP = 6-phospho-D-gluconate + ADP + H(+)</text>
        <dbReference type="Rhea" id="RHEA:19433"/>
        <dbReference type="ChEBI" id="CHEBI:15378"/>
        <dbReference type="ChEBI" id="CHEBI:18391"/>
        <dbReference type="ChEBI" id="CHEBI:30616"/>
        <dbReference type="ChEBI" id="CHEBI:58759"/>
        <dbReference type="ChEBI" id="CHEBI:456216"/>
        <dbReference type="EC" id="2.7.1.12"/>
    </reaction>
</comment>
<evidence type="ECO:0000313" key="11">
    <source>
        <dbReference type="EMBL" id="AEO58348.1"/>
    </source>
</evidence>
<dbReference type="Gene3D" id="3.40.50.300">
    <property type="entry name" value="P-loop containing nucleotide triphosphate hydrolases"/>
    <property type="match status" value="1"/>
</dbReference>
<dbReference type="GO" id="GO:0005524">
    <property type="term" value="F:ATP binding"/>
    <property type="evidence" value="ECO:0007669"/>
    <property type="project" value="UniProtKB-KW"/>
</dbReference>
<dbReference type="KEGG" id="mtm:MYCTH_2305613"/>
<dbReference type="GO" id="GO:0005737">
    <property type="term" value="C:cytoplasm"/>
    <property type="evidence" value="ECO:0007669"/>
    <property type="project" value="TreeGrafter"/>
</dbReference>
<dbReference type="InterPro" id="IPR027417">
    <property type="entry name" value="P-loop_NTPase"/>
</dbReference>
<organism evidence="11 12">
    <name type="scientific">Thermothelomyces thermophilus (strain ATCC 42464 / BCRC 31852 / DSM 1799)</name>
    <name type="common">Sporotrichum thermophile</name>
    <dbReference type="NCBI Taxonomy" id="573729"/>
    <lineage>
        <taxon>Eukaryota</taxon>
        <taxon>Fungi</taxon>
        <taxon>Dikarya</taxon>
        <taxon>Ascomycota</taxon>
        <taxon>Pezizomycotina</taxon>
        <taxon>Sordariomycetes</taxon>
        <taxon>Sordariomycetidae</taxon>
        <taxon>Sordariales</taxon>
        <taxon>Chaetomiaceae</taxon>
        <taxon>Thermothelomyces</taxon>
    </lineage>
</organism>
<dbReference type="EC" id="2.7.1.12" evidence="3"/>
<gene>
    <name evidence="11" type="ORF">MYCTH_2305613</name>
</gene>
<evidence type="ECO:0000256" key="9">
    <source>
        <dbReference type="ARBA" id="ARBA00048090"/>
    </source>
</evidence>
<dbReference type="STRING" id="573729.G2QDN7"/>
<evidence type="ECO:0000256" key="7">
    <source>
        <dbReference type="ARBA" id="ARBA00022840"/>
    </source>
</evidence>
<dbReference type="OMA" id="CEHWLEA"/>
<dbReference type="AlphaFoldDB" id="G2QDN7"/>
<dbReference type="CDD" id="cd02021">
    <property type="entry name" value="GntK"/>
    <property type="match status" value="1"/>
</dbReference>
<dbReference type="Proteomes" id="UP000007322">
    <property type="component" value="Chromosome 3"/>
</dbReference>
<evidence type="ECO:0000313" key="12">
    <source>
        <dbReference type="Proteomes" id="UP000007322"/>
    </source>
</evidence>
<dbReference type="GeneID" id="11509705"/>
<dbReference type="SUPFAM" id="SSF52540">
    <property type="entry name" value="P-loop containing nucleoside triphosphate hydrolases"/>
    <property type="match status" value="1"/>
</dbReference>
<name>G2QDN7_THET4</name>
<keyword evidence="4" id="KW-0808">Transferase</keyword>
<evidence type="ECO:0000256" key="5">
    <source>
        <dbReference type="ARBA" id="ARBA00022741"/>
    </source>
</evidence>
<dbReference type="PANTHER" id="PTHR43442:SF3">
    <property type="entry name" value="GLUCONOKINASE-RELATED"/>
    <property type="match status" value="1"/>
</dbReference>
<feature type="domain" description="PH" evidence="10">
    <location>
        <begin position="1"/>
        <end position="24"/>
    </location>
</feature>
<dbReference type="VEuPathDB" id="FungiDB:MYCTH_2305613"/>
<dbReference type="RefSeq" id="XP_003663593.1">
    <property type="nucleotide sequence ID" value="XM_003663545.1"/>
</dbReference>
<dbReference type="InterPro" id="IPR006001">
    <property type="entry name" value="Therm_gnt_kin"/>
</dbReference>
<evidence type="ECO:0000256" key="1">
    <source>
        <dbReference type="ARBA" id="ARBA00004875"/>
    </source>
</evidence>
<dbReference type="HOGENOM" id="CLU_077168_6_0_1"/>
<keyword evidence="12" id="KW-1185">Reference proteome</keyword>
<keyword evidence="7" id="KW-0067">ATP-binding</keyword>
<comment type="similarity">
    <text evidence="2">Belongs to the gluconokinase GntK/GntV family.</text>
</comment>
<dbReference type="PROSITE" id="PS50003">
    <property type="entry name" value="PH_DOMAIN"/>
    <property type="match status" value="1"/>
</dbReference>
<sequence length="146" mass="16427">MARNEPLTDEDRAAWLDALHERVVVSSTDADADGVPVPRLPHRVVTCSALKRRYRDALRGGDPVRTAPARVRFVFLDVHEEVLRQRARERKGHFAGEGLVKSQVEALERPGEDEEDVIIVRVENGEGVGETEREVLNRVVQQMGLE</sequence>
<evidence type="ECO:0000259" key="10">
    <source>
        <dbReference type="PROSITE" id="PS50003"/>
    </source>
</evidence>
<dbReference type="OrthoDB" id="275177at2759"/>
<evidence type="ECO:0000256" key="4">
    <source>
        <dbReference type="ARBA" id="ARBA00022679"/>
    </source>
</evidence>
<keyword evidence="6" id="KW-0418">Kinase</keyword>